<reference evidence="1 2" key="1">
    <citation type="submission" date="2014-06" db="EMBL/GenBank/DDBJ databases">
        <title>Whole Genome Sequences of Three Symbiotic Endozoicomonas Bacteria.</title>
        <authorList>
            <person name="Neave M.J."/>
            <person name="Apprill A."/>
            <person name="Voolstra C.R."/>
        </authorList>
    </citation>
    <scope>NUCLEOTIDE SEQUENCE [LARGE SCALE GENOMIC DNA]</scope>
    <source>
        <strain evidence="1 2">DSM 25634</strain>
    </source>
</reference>
<name>A0A081NHU1_9GAMM</name>
<dbReference type="AlphaFoldDB" id="A0A081NHU1"/>
<evidence type="ECO:0000313" key="1">
    <source>
        <dbReference type="EMBL" id="KEQ18014.1"/>
    </source>
</evidence>
<organism evidence="1 2">
    <name type="scientific">Endozoicomonas numazuensis</name>
    <dbReference type="NCBI Taxonomy" id="1137799"/>
    <lineage>
        <taxon>Bacteria</taxon>
        <taxon>Pseudomonadati</taxon>
        <taxon>Pseudomonadota</taxon>
        <taxon>Gammaproteobacteria</taxon>
        <taxon>Oceanospirillales</taxon>
        <taxon>Endozoicomonadaceae</taxon>
        <taxon>Endozoicomonas</taxon>
    </lineage>
</organism>
<proteinExistence type="predicted"/>
<dbReference type="Proteomes" id="UP000028073">
    <property type="component" value="Unassembled WGS sequence"/>
</dbReference>
<comment type="caution">
    <text evidence="1">The sequence shown here is derived from an EMBL/GenBank/DDBJ whole genome shotgun (WGS) entry which is preliminary data.</text>
</comment>
<dbReference type="EMBL" id="JOKH01000002">
    <property type="protein sequence ID" value="KEQ18014.1"/>
    <property type="molecule type" value="Genomic_DNA"/>
</dbReference>
<sequence>MTGRTKNHFKARKQGQLLEYQAFFDSVESQFVISGVWTPWSDTNFMNDLSRKIHKAAPVRLKAAKILRQSFSDVYEKKRTSLVGISPGG</sequence>
<dbReference type="STRING" id="1137799.GZ78_10475"/>
<protein>
    <submittedName>
        <fullName evidence="1">Uncharacterized protein</fullName>
    </submittedName>
</protein>
<gene>
    <name evidence="1" type="ORF">GZ78_10475</name>
</gene>
<keyword evidence="2" id="KW-1185">Reference proteome</keyword>
<evidence type="ECO:0000313" key="2">
    <source>
        <dbReference type="Proteomes" id="UP000028073"/>
    </source>
</evidence>
<accession>A0A081NHU1</accession>